<sequence>MENTRSLSNSAGRDVEGQVRGSTIFAWCGTSASQATASPEEEETAFRITQNVIGALISVLVLVVAFITERNVSTDPDDRCASIMFKPVLCVGAALLFMCLFGLGVAILERHGTRSVSSHRKPIFKYFALMHFIMLFILVLVLFTFAIFSLEVTNANFGSTVHAYGTSYKKGCCIPPSACHVTYTGSEIEPHEIIGRWDENHSSNIPTDTLMVEELLRHATNEVVHAYTHDCKHWNSNPYVLCYDCDTCKAGVIQGNMNKWRIAGITFVVIIAIMVMMVGSFACFGFVQEKT</sequence>
<feature type="transmembrane region" description="Helical" evidence="6">
    <location>
        <begin position="48"/>
        <end position="67"/>
    </location>
</feature>
<dbReference type="Proteomes" id="UP000825935">
    <property type="component" value="Chromosome 2"/>
</dbReference>
<protein>
    <submittedName>
        <fullName evidence="7">Uncharacterized protein</fullName>
    </submittedName>
</protein>
<dbReference type="PANTHER" id="PTHR32191">
    <property type="entry name" value="TETRASPANIN-8-RELATED"/>
    <property type="match status" value="1"/>
</dbReference>
<evidence type="ECO:0000256" key="1">
    <source>
        <dbReference type="ARBA" id="ARBA00004370"/>
    </source>
</evidence>
<keyword evidence="5 6" id="KW-0472">Membrane</keyword>
<comment type="subcellular location">
    <subcellularLocation>
        <location evidence="1">Membrane</location>
    </subcellularLocation>
</comment>
<dbReference type="AlphaFoldDB" id="A0A8T2VAY5"/>
<feature type="transmembrane region" description="Helical" evidence="6">
    <location>
        <begin position="262"/>
        <end position="287"/>
    </location>
</feature>
<comment type="caution">
    <text evidence="7">The sequence shown here is derived from an EMBL/GenBank/DDBJ whole genome shotgun (WGS) entry which is preliminary data.</text>
</comment>
<evidence type="ECO:0000256" key="4">
    <source>
        <dbReference type="ARBA" id="ARBA00022989"/>
    </source>
</evidence>
<comment type="similarity">
    <text evidence="2">Belongs to the tetraspanin (TM4SF) family.</text>
</comment>
<organism evidence="7 8">
    <name type="scientific">Ceratopteris richardii</name>
    <name type="common">Triangle waterfern</name>
    <dbReference type="NCBI Taxonomy" id="49495"/>
    <lineage>
        <taxon>Eukaryota</taxon>
        <taxon>Viridiplantae</taxon>
        <taxon>Streptophyta</taxon>
        <taxon>Embryophyta</taxon>
        <taxon>Tracheophyta</taxon>
        <taxon>Polypodiopsida</taxon>
        <taxon>Polypodiidae</taxon>
        <taxon>Polypodiales</taxon>
        <taxon>Pteridineae</taxon>
        <taxon>Pteridaceae</taxon>
        <taxon>Parkerioideae</taxon>
        <taxon>Ceratopteris</taxon>
    </lineage>
</organism>
<feature type="transmembrane region" description="Helical" evidence="6">
    <location>
        <begin position="88"/>
        <end position="108"/>
    </location>
</feature>
<feature type="transmembrane region" description="Helical" evidence="6">
    <location>
        <begin position="128"/>
        <end position="150"/>
    </location>
</feature>
<accession>A0A8T2VAY5</accession>
<evidence type="ECO:0000256" key="5">
    <source>
        <dbReference type="ARBA" id="ARBA00023136"/>
    </source>
</evidence>
<gene>
    <name evidence="7" type="ORF">KP509_02G020100</name>
</gene>
<dbReference type="InterPro" id="IPR044991">
    <property type="entry name" value="TET_plant"/>
</dbReference>
<proteinExistence type="inferred from homology"/>
<evidence type="ECO:0000313" key="8">
    <source>
        <dbReference type="Proteomes" id="UP000825935"/>
    </source>
</evidence>
<name>A0A8T2VAY5_CERRI</name>
<dbReference type="EMBL" id="CM035407">
    <property type="protein sequence ID" value="KAH7443114.1"/>
    <property type="molecule type" value="Genomic_DNA"/>
</dbReference>
<keyword evidence="3 6" id="KW-0812">Transmembrane</keyword>
<evidence type="ECO:0000256" key="6">
    <source>
        <dbReference type="SAM" id="Phobius"/>
    </source>
</evidence>
<keyword evidence="8" id="KW-1185">Reference proteome</keyword>
<keyword evidence="4 6" id="KW-1133">Transmembrane helix</keyword>
<reference evidence="7" key="1">
    <citation type="submission" date="2021-08" db="EMBL/GenBank/DDBJ databases">
        <title>WGS assembly of Ceratopteris richardii.</title>
        <authorList>
            <person name="Marchant D.B."/>
            <person name="Chen G."/>
            <person name="Jenkins J."/>
            <person name="Shu S."/>
            <person name="Leebens-Mack J."/>
            <person name="Grimwood J."/>
            <person name="Schmutz J."/>
            <person name="Soltis P."/>
            <person name="Soltis D."/>
            <person name="Chen Z.-H."/>
        </authorList>
    </citation>
    <scope>NUCLEOTIDE SEQUENCE</scope>
    <source>
        <strain evidence="7">Whitten #5841</strain>
        <tissue evidence="7">Leaf</tissue>
    </source>
</reference>
<dbReference type="GO" id="GO:0016020">
    <property type="term" value="C:membrane"/>
    <property type="evidence" value="ECO:0007669"/>
    <property type="project" value="UniProtKB-SubCell"/>
</dbReference>
<evidence type="ECO:0000313" key="7">
    <source>
        <dbReference type="EMBL" id="KAH7443114.1"/>
    </source>
</evidence>
<evidence type="ECO:0000256" key="2">
    <source>
        <dbReference type="ARBA" id="ARBA00006840"/>
    </source>
</evidence>
<evidence type="ECO:0000256" key="3">
    <source>
        <dbReference type="ARBA" id="ARBA00022692"/>
    </source>
</evidence>
<dbReference type="GO" id="GO:0009734">
    <property type="term" value="P:auxin-activated signaling pathway"/>
    <property type="evidence" value="ECO:0007669"/>
    <property type="project" value="InterPro"/>
</dbReference>